<dbReference type="AlphaFoldDB" id="A0ABD2B1X2"/>
<keyword evidence="2" id="KW-1185">Reference proteome</keyword>
<dbReference type="EMBL" id="JAUDFV010000133">
    <property type="protein sequence ID" value="KAL2726716.1"/>
    <property type="molecule type" value="Genomic_DNA"/>
</dbReference>
<gene>
    <name evidence="1" type="ORF">V1478_006994</name>
</gene>
<accession>A0ABD2B1X2</accession>
<dbReference type="Proteomes" id="UP001607302">
    <property type="component" value="Unassembled WGS sequence"/>
</dbReference>
<protein>
    <submittedName>
        <fullName evidence="1">Uncharacterized protein</fullName>
    </submittedName>
</protein>
<proteinExistence type="predicted"/>
<comment type="caution">
    <text evidence="1">The sequence shown here is derived from an EMBL/GenBank/DDBJ whole genome shotgun (WGS) entry which is preliminary data.</text>
</comment>
<evidence type="ECO:0000313" key="1">
    <source>
        <dbReference type="EMBL" id="KAL2726716.1"/>
    </source>
</evidence>
<evidence type="ECO:0000313" key="2">
    <source>
        <dbReference type="Proteomes" id="UP001607302"/>
    </source>
</evidence>
<sequence length="67" mass="8139">MTMMVYFLSTSRRQIQCSNMYFRHGDLAELHVKDIPNLFVAILWQSRIYKNRKSVYQRIMAIKKIRV</sequence>
<organism evidence="1 2">
    <name type="scientific">Vespula squamosa</name>
    <name type="common">Southern yellow jacket</name>
    <name type="synonym">Wasp</name>
    <dbReference type="NCBI Taxonomy" id="30214"/>
    <lineage>
        <taxon>Eukaryota</taxon>
        <taxon>Metazoa</taxon>
        <taxon>Ecdysozoa</taxon>
        <taxon>Arthropoda</taxon>
        <taxon>Hexapoda</taxon>
        <taxon>Insecta</taxon>
        <taxon>Pterygota</taxon>
        <taxon>Neoptera</taxon>
        <taxon>Endopterygota</taxon>
        <taxon>Hymenoptera</taxon>
        <taxon>Apocrita</taxon>
        <taxon>Aculeata</taxon>
        <taxon>Vespoidea</taxon>
        <taxon>Vespidae</taxon>
        <taxon>Vespinae</taxon>
        <taxon>Vespula</taxon>
    </lineage>
</organism>
<reference evidence="1 2" key="1">
    <citation type="journal article" date="2024" name="Ann. Entomol. Soc. Am.">
        <title>Genomic analyses of the southern and eastern yellowjacket wasps (Hymenoptera: Vespidae) reveal evolutionary signatures of social life.</title>
        <authorList>
            <person name="Catto M.A."/>
            <person name="Caine P.B."/>
            <person name="Orr S.E."/>
            <person name="Hunt B.G."/>
            <person name="Goodisman M.A.D."/>
        </authorList>
    </citation>
    <scope>NUCLEOTIDE SEQUENCE [LARGE SCALE GENOMIC DNA]</scope>
    <source>
        <strain evidence="1">233</strain>
        <tissue evidence="1">Head and thorax</tissue>
    </source>
</reference>
<name>A0ABD2B1X2_VESSQ</name>